<name>A0A1H0FZ30_9GAMM</name>
<proteinExistence type="predicted"/>
<dbReference type="EMBL" id="FNII01000011">
    <property type="protein sequence ID" value="SDN99906.1"/>
    <property type="molecule type" value="Genomic_DNA"/>
</dbReference>
<feature type="transmembrane region" description="Helical" evidence="1">
    <location>
        <begin position="23"/>
        <end position="53"/>
    </location>
</feature>
<evidence type="ECO:0000313" key="2">
    <source>
        <dbReference type="EMBL" id="SDN99906.1"/>
    </source>
</evidence>
<keyword evidence="1" id="KW-0812">Transmembrane</keyword>
<evidence type="ECO:0000313" key="3">
    <source>
        <dbReference type="Proteomes" id="UP000199677"/>
    </source>
</evidence>
<keyword evidence="3" id="KW-1185">Reference proteome</keyword>
<dbReference type="Proteomes" id="UP000199677">
    <property type="component" value="Unassembled WGS sequence"/>
</dbReference>
<sequence>MPKTPIILPIARSNIWCGLQSSLLLGVALMCWAIVGWYAGVLVILGGSVGLWCSVKHLRCGTLYLLPRAEEPLGRWLLPQGDLDEALAVRCDYLTPWLVGLQVGRQRIWLWPDSVPPDAHRAVRRVFHSPGR</sequence>
<protein>
    <submittedName>
        <fullName evidence="2">Toxin CptA</fullName>
    </submittedName>
</protein>
<dbReference type="AlphaFoldDB" id="A0A1H0FZ30"/>
<dbReference type="STRING" id="416873.SAMN04487951_11117"/>
<evidence type="ECO:0000256" key="1">
    <source>
        <dbReference type="SAM" id="Phobius"/>
    </source>
</evidence>
<accession>A0A1H0FZ30</accession>
<organism evidence="2 3">
    <name type="scientific">Vreelandella arcis</name>
    <dbReference type="NCBI Taxonomy" id="416873"/>
    <lineage>
        <taxon>Bacteria</taxon>
        <taxon>Pseudomonadati</taxon>
        <taxon>Pseudomonadota</taxon>
        <taxon>Gammaproteobacteria</taxon>
        <taxon>Oceanospirillales</taxon>
        <taxon>Halomonadaceae</taxon>
        <taxon>Vreelandella</taxon>
    </lineage>
</organism>
<gene>
    <name evidence="2" type="ORF">SAMN04487951_11117</name>
</gene>
<keyword evidence="1" id="KW-1133">Transmembrane helix</keyword>
<keyword evidence="1" id="KW-0472">Membrane</keyword>
<reference evidence="3" key="1">
    <citation type="submission" date="2016-10" db="EMBL/GenBank/DDBJ databases">
        <authorList>
            <person name="Varghese N."/>
            <person name="Submissions S."/>
        </authorList>
    </citation>
    <scope>NUCLEOTIDE SEQUENCE [LARGE SCALE GENOMIC DNA]</scope>
    <source>
        <strain evidence="3">CGMCC 1.6494</strain>
    </source>
</reference>